<reference evidence="10" key="1">
    <citation type="submission" date="2021-03" db="EMBL/GenBank/DDBJ databases">
        <authorList>
            <person name="Tagirdzhanova G."/>
        </authorList>
    </citation>
    <scope>NUCLEOTIDE SEQUENCE</scope>
</reference>
<dbReference type="EMBL" id="CAJPDT010000011">
    <property type="protein sequence ID" value="CAF9913107.1"/>
    <property type="molecule type" value="Genomic_DNA"/>
</dbReference>
<dbReference type="EC" id="4.6.1.24" evidence="2"/>
<keyword evidence="7" id="KW-0456">Lyase</keyword>
<keyword evidence="4" id="KW-0255">Endonuclease</keyword>
<dbReference type="Gene3D" id="3.10.450.30">
    <property type="entry name" value="Microbial ribonucleases"/>
    <property type="match status" value="1"/>
</dbReference>
<keyword evidence="6" id="KW-1015">Disulfide bond</keyword>
<evidence type="ECO:0000256" key="8">
    <source>
        <dbReference type="ARBA" id="ARBA00034015"/>
    </source>
</evidence>
<dbReference type="InterPro" id="IPR000026">
    <property type="entry name" value="N1-like"/>
</dbReference>
<dbReference type="InterPro" id="IPR016191">
    <property type="entry name" value="Ribonuclease/ribotoxin"/>
</dbReference>
<evidence type="ECO:0000313" key="10">
    <source>
        <dbReference type="EMBL" id="CAF9913107.1"/>
    </source>
</evidence>
<evidence type="ECO:0000256" key="4">
    <source>
        <dbReference type="ARBA" id="ARBA00022759"/>
    </source>
</evidence>
<dbReference type="AlphaFoldDB" id="A0A8H3EVG1"/>
<comment type="similarity">
    <text evidence="1">Belongs to the ribonuclease N1/T1 family.</text>
</comment>
<keyword evidence="3" id="KW-0540">Nuclease</keyword>
<organism evidence="10 11">
    <name type="scientific">Imshaugia aleurites</name>
    <dbReference type="NCBI Taxonomy" id="172621"/>
    <lineage>
        <taxon>Eukaryota</taxon>
        <taxon>Fungi</taxon>
        <taxon>Dikarya</taxon>
        <taxon>Ascomycota</taxon>
        <taxon>Pezizomycotina</taxon>
        <taxon>Lecanoromycetes</taxon>
        <taxon>OSLEUM clade</taxon>
        <taxon>Lecanoromycetidae</taxon>
        <taxon>Lecanorales</taxon>
        <taxon>Lecanorineae</taxon>
        <taxon>Parmeliaceae</taxon>
        <taxon>Imshaugia</taxon>
    </lineage>
</organism>
<protein>
    <recommendedName>
        <fullName evidence="2">ribonuclease T1</fullName>
        <ecNumber evidence="2">4.6.1.24</ecNumber>
    </recommendedName>
</protein>
<dbReference type="OrthoDB" id="5425539at2759"/>
<dbReference type="Proteomes" id="UP000664534">
    <property type="component" value="Unassembled WGS sequence"/>
</dbReference>
<feature type="region of interest" description="Disordered" evidence="9">
    <location>
        <begin position="117"/>
        <end position="136"/>
    </location>
</feature>
<comment type="caution">
    <text evidence="10">The sequence shown here is derived from an EMBL/GenBank/DDBJ whole genome shotgun (WGS) entry which is preliminary data.</text>
</comment>
<dbReference type="PANTHER" id="PTHR42104">
    <property type="entry name" value="EXTRACELLULAR GUANYL-SPECIFIC RIBONUCLEASE RNTA (AFU_ORTHOLOGUE AFUA_4G03230)"/>
    <property type="match status" value="1"/>
</dbReference>
<evidence type="ECO:0000256" key="5">
    <source>
        <dbReference type="ARBA" id="ARBA00022801"/>
    </source>
</evidence>
<gene>
    <name evidence="10" type="ORF">IMSHALPRED_000913</name>
</gene>
<evidence type="ECO:0000256" key="9">
    <source>
        <dbReference type="SAM" id="MobiDB-lite"/>
    </source>
</evidence>
<evidence type="ECO:0000256" key="2">
    <source>
        <dbReference type="ARBA" id="ARBA00012549"/>
    </source>
</evidence>
<dbReference type="PANTHER" id="PTHR42104:SF1">
    <property type="entry name" value="EXTRACELLULAR GUANYL-SPECIFIC RIBONUCLEASE RNTA (AFU_ORTHOLOGUE AFUA_4G03230)"/>
    <property type="match status" value="1"/>
</dbReference>
<evidence type="ECO:0000256" key="3">
    <source>
        <dbReference type="ARBA" id="ARBA00022722"/>
    </source>
</evidence>
<comment type="catalytic activity">
    <reaction evidence="8">
        <text>[RNA] containing guanosine + H2O = an [RNA fragment]-3'-guanosine-3'-phosphate + a 5'-hydroxy-ribonucleotide-3'-[RNA fragment].</text>
        <dbReference type="EC" id="4.6.1.24"/>
    </reaction>
</comment>
<proteinExistence type="inferred from homology"/>
<dbReference type="GO" id="GO:0046589">
    <property type="term" value="F:ribonuclease T1 activity"/>
    <property type="evidence" value="ECO:0007669"/>
    <property type="project" value="UniProtKB-EC"/>
</dbReference>
<dbReference type="Pfam" id="PF00545">
    <property type="entry name" value="Ribonuclease"/>
    <property type="match status" value="1"/>
</dbReference>
<accession>A0A8H3EVG1</accession>
<sequence length="148" mass="16161">MAQIYYEPTGCNCDGTSYSQSDINAAASQALSLASQGQTLGRDKYPHAYNDYEHFSFPHASKPYLEFPIIAGSVYDGSSPGADRVVIGSIASDYSSAVYCAVITHDGQRKNGFAECSDDTMNPRGKGSYEAHEQKGHRHRKLLDNIEL</sequence>
<name>A0A8H3EVG1_9LECA</name>
<dbReference type="GO" id="GO:0016787">
    <property type="term" value="F:hydrolase activity"/>
    <property type="evidence" value="ECO:0007669"/>
    <property type="project" value="UniProtKB-KW"/>
</dbReference>
<dbReference type="GO" id="GO:0003723">
    <property type="term" value="F:RNA binding"/>
    <property type="evidence" value="ECO:0007669"/>
    <property type="project" value="InterPro"/>
</dbReference>
<evidence type="ECO:0000313" key="11">
    <source>
        <dbReference type="Proteomes" id="UP000664534"/>
    </source>
</evidence>
<evidence type="ECO:0000256" key="6">
    <source>
        <dbReference type="ARBA" id="ARBA00023157"/>
    </source>
</evidence>
<keyword evidence="5" id="KW-0378">Hydrolase</keyword>
<evidence type="ECO:0000256" key="7">
    <source>
        <dbReference type="ARBA" id="ARBA00023239"/>
    </source>
</evidence>
<dbReference type="SUPFAM" id="SSF53933">
    <property type="entry name" value="Microbial ribonucleases"/>
    <property type="match status" value="1"/>
</dbReference>
<evidence type="ECO:0000256" key="1">
    <source>
        <dbReference type="ARBA" id="ARBA00009006"/>
    </source>
</evidence>
<keyword evidence="11" id="KW-1185">Reference proteome</keyword>